<reference evidence="2" key="1">
    <citation type="journal article" date="2021" name="G3 (Bethesda)">
        <title>Genome and transcriptome analysis of the beet armyworm Spodoptera exigua reveals targets for pest control. .</title>
        <authorList>
            <person name="Simon S."/>
            <person name="Breeschoten T."/>
            <person name="Jansen H.J."/>
            <person name="Dirks R.P."/>
            <person name="Schranz M.E."/>
            <person name="Ros V.I.D."/>
        </authorList>
    </citation>
    <scope>NUCLEOTIDE SEQUENCE</scope>
    <source>
        <strain evidence="2">TB_SE_WUR_2020</strain>
    </source>
</reference>
<gene>
    <name evidence="2" type="ORF">HF086_000421</name>
</gene>
<dbReference type="PANTHER" id="PTHR11505">
    <property type="entry name" value="L1 TRANSPOSABLE ELEMENT-RELATED"/>
    <property type="match status" value="1"/>
</dbReference>
<dbReference type="InterPro" id="IPR057251">
    <property type="entry name" value="FP_C"/>
</dbReference>
<name>A0A922SQZ1_SPOEX</name>
<dbReference type="InterPro" id="IPR011011">
    <property type="entry name" value="Znf_FYVE_PHD"/>
</dbReference>
<dbReference type="AlphaFoldDB" id="A0A922SQZ1"/>
<dbReference type="SUPFAM" id="SSF57903">
    <property type="entry name" value="FYVE/PHD zinc finger"/>
    <property type="match status" value="1"/>
</dbReference>
<feature type="domain" description="FP protein C-terminal" evidence="1">
    <location>
        <begin position="253"/>
        <end position="304"/>
    </location>
</feature>
<evidence type="ECO:0000259" key="1">
    <source>
        <dbReference type="Pfam" id="PF25298"/>
    </source>
</evidence>
<comment type="caution">
    <text evidence="2">The sequence shown here is derived from an EMBL/GenBank/DDBJ whole genome shotgun (WGS) entry which is preliminary data.</text>
</comment>
<evidence type="ECO:0000313" key="3">
    <source>
        <dbReference type="Proteomes" id="UP000814243"/>
    </source>
</evidence>
<dbReference type="EMBL" id="JACEFF010000052">
    <property type="protein sequence ID" value="KAH9645258.1"/>
    <property type="molecule type" value="Genomic_DNA"/>
</dbReference>
<protein>
    <recommendedName>
        <fullName evidence="1">FP protein C-terminal domain-containing protein</fullName>
    </recommendedName>
</protein>
<evidence type="ECO:0000313" key="2">
    <source>
        <dbReference type="EMBL" id="KAH9645258.1"/>
    </source>
</evidence>
<proteinExistence type="predicted"/>
<accession>A0A922SQZ1</accession>
<dbReference type="InterPro" id="IPR004244">
    <property type="entry name" value="Transposase_22"/>
</dbReference>
<sequence length="305" mass="34602">MIKCALCNCDSSVGVQCSICGNQLDFNCAGITESGWKRLGADRRAAWKCSSCRPTSPAPTSGKDLISLESILREIQEIKLKLTELPTLIETIKVIKDEILELKASCDFSNAQVEEVAGKLCTVETKILDVEQKQTILESAVSELQTQVFNSEQRSRLNNIEIKGVPQKKDENLFQIIEKISMTVGYNFPKTQINYISRIPTYNSKEKSIIVSFINRYVKEEFIASARRKKIIKTEDLGFQNSSGKIFINDHLTAESKLLLNKTRQICKEKNYSYVWVKFGKIHVRRNETSNSFIVNKVSDLNKIM</sequence>
<dbReference type="Proteomes" id="UP000814243">
    <property type="component" value="Unassembled WGS sequence"/>
</dbReference>
<dbReference type="Pfam" id="PF25298">
    <property type="entry name" value="Baculo_FP_2nd"/>
    <property type="match status" value="1"/>
</dbReference>
<organism evidence="2 3">
    <name type="scientific">Spodoptera exigua</name>
    <name type="common">Beet armyworm</name>
    <name type="synonym">Noctua fulgens</name>
    <dbReference type="NCBI Taxonomy" id="7107"/>
    <lineage>
        <taxon>Eukaryota</taxon>
        <taxon>Metazoa</taxon>
        <taxon>Ecdysozoa</taxon>
        <taxon>Arthropoda</taxon>
        <taxon>Hexapoda</taxon>
        <taxon>Insecta</taxon>
        <taxon>Pterygota</taxon>
        <taxon>Neoptera</taxon>
        <taxon>Endopterygota</taxon>
        <taxon>Lepidoptera</taxon>
        <taxon>Glossata</taxon>
        <taxon>Ditrysia</taxon>
        <taxon>Noctuoidea</taxon>
        <taxon>Noctuidae</taxon>
        <taxon>Amphipyrinae</taxon>
        <taxon>Spodoptera</taxon>
    </lineage>
</organism>